<feature type="region of interest" description="Disordered" evidence="8">
    <location>
        <begin position="299"/>
        <end position="319"/>
    </location>
</feature>
<evidence type="ECO:0000256" key="6">
    <source>
        <dbReference type="ARBA" id="ARBA00037860"/>
    </source>
</evidence>
<dbReference type="PROSITE" id="PS50290">
    <property type="entry name" value="PI3_4_KINASE_3"/>
    <property type="match status" value="1"/>
</dbReference>
<evidence type="ECO:0000256" key="4">
    <source>
        <dbReference type="ARBA" id="ARBA00022777"/>
    </source>
</evidence>
<dbReference type="InterPro" id="IPR018936">
    <property type="entry name" value="PI3/4_kinase_CS"/>
</dbReference>
<dbReference type="InterPro" id="IPR049160">
    <property type="entry name" value="PI4KB-PIK1_PIK"/>
</dbReference>
<organism evidence="10 11">
    <name type="scientific">Macrostomum lignano</name>
    <dbReference type="NCBI Taxonomy" id="282301"/>
    <lineage>
        <taxon>Eukaryota</taxon>
        <taxon>Metazoa</taxon>
        <taxon>Spiralia</taxon>
        <taxon>Lophotrochozoa</taxon>
        <taxon>Platyhelminthes</taxon>
        <taxon>Rhabditophora</taxon>
        <taxon>Macrostomorpha</taxon>
        <taxon>Macrostomida</taxon>
        <taxon>Macrostomidae</taxon>
        <taxon>Macrostomum</taxon>
    </lineage>
</organism>
<feature type="region of interest" description="Disordered" evidence="8">
    <location>
        <begin position="220"/>
        <end position="248"/>
    </location>
</feature>
<name>A0A1I8HB51_9PLAT</name>
<evidence type="ECO:0000256" key="1">
    <source>
        <dbReference type="ARBA" id="ARBA00004450"/>
    </source>
</evidence>
<protein>
    <recommendedName>
        <fullName evidence="7">Phosphatidylinositol 4-kinase beta</fullName>
        <ecNumber evidence="2">2.7.1.67</ecNumber>
    </recommendedName>
</protein>
<evidence type="ECO:0000313" key="11">
    <source>
        <dbReference type="WBParaSite" id="maker-uti_cns_0005375-snap-gene-0.4-mRNA-1"/>
    </source>
</evidence>
<dbReference type="InterPro" id="IPR011009">
    <property type="entry name" value="Kinase-like_dom_sf"/>
</dbReference>
<feature type="region of interest" description="Disordered" evidence="8">
    <location>
        <begin position="169"/>
        <end position="199"/>
    </location>
</feature>
<evidence type="ECO:0000256" key="2">
    <source>
        <dbReference type="ARBA" id="ARBA00012169"/>
    </source>
</evidence>
<dbReference type="SUPFAM" id="SSF48371">
    <property type="entry name" value="ARM repeat"/>
    <property type="match status" value="1"/>
</dbReference>
<sequence>MMVEPPDAAAAAAATASAHSTPASVFAIGAPDDDAAVSADTDSDLVVDDADDKRPDFTLYTSNSPEAELHGTALLRLLESDVLDVHMALHWLYYNRSAEVHSIIVRRLCDFPRPSVDFYLPQLVNMYVNCTHLSNVLRQYFEYRCSRSVQFSINLAWLLDAYSARASSTGGGNGGAGGSSASASGGSGVGSSGGRHSRPCHQHALHLRDRILTEQLAPPPLQRQSTQSASATPPPPSQSPQPSISAATTTTAMSALPPSGARHKRCASDAVNALPAHHHQQQQQLQTDTAGRGVVLNRTTSQLPPTEPHLQQQRLHDASASKFRRCRTTAGDLNSGRAFYNGCECPAARNLGIACHCGSPRLQPQLEFVKSLLRLSCRLRQYAAREARTRHLHGELALLNFNLPARVWLPVHGSGHYIVRIPHTAAAVLNSKDKAPYLIYVETVSCDDPRSAEVIIGRGAFVPKSCLLMLQPTPELANNDNNDDDDSSEHGCGVGGEAGGGGSLCSDVSATVLRIVPDDSTSGSDDGEEKQLTIICLIFTKYSAGATAAAPSGAVRRFNADADEFSLASSDGADGATAASAAALASAANAKPFSPADVRRRLSNCTGYAFDSGLSGGSTAANLAGGFRGLSHHQQLWDRDDPSLGVLREPIADKRTRIRDSSPFGFLPSWELRAAIVKTGDDLRQELLAYQVLRLLKWIWELERVPLWLRPLTVTVVGDRAGLIEPVLDTNSLHQIKRLQRAQQQSSLLAYFEQEFGPQNSEAFLEAQKNFVQSTAAYCIVCYLLQVKDRHNGNILLDSRGHMIHIDFGFMLATSPGRNLGFESSHFKLTNEYVDVMGGYQADMYKYFKILILRGMLAARKHFDKIITLVDISSAGSDLPCFSKGSAATLKALKDRFHLSCTELQLQRLMDSMVESSLHSISTKLYDSFQYLTNGIE</sequence>
<keyword evidence="4" id="KW-0418">Kinase</keyword>
<evidence type="ECO:0000313" key="10">
    <source>
        <dbReference type="Proteomes" id="UP000095280"/>
    </source>
</evidence>
<dbReference type="PROSITE" id="PS00916">
    <property type="entry name" value="PI3_4_KINASE_2"/>
    <property type="match status" value="1"/>
</dbReference>
<evidence type="ECO:0000259" key="9">
    <source>
        <dbReference type="PROSITE" id="PS50290"/>
    </source>
</evidence>
<feature type="domain" description="PI3K/PI4K catalytic" evidence="9">
    <location>
        <begin position="652"/>
        <end position="922"/>
    </location>
</feature>
<dbReference type="GO" id="GO:0005741">
    <property type="term" value="C:mitochondrial outer membrane"/>
    <property type="evidence" value="ECO:0007669"/>
    <property type="project" value="UniProtKB-SubCell"/>
</dbReference>
<dbReference type="GO" id="GO:0046854">
    <property type="term" value="P:phosphatidylinositol phosphate biosynthetic process"/>
    <property type="evidence" value="ECO:0007669"/>
    <property type="project" value="InterPro"/>
</dbReference>
<keyword evidence="3" id="KW-0808">Transferase</keyword>
<dbReference type="Gene3D" id="1.10.1070.11">
    <property type="entry name" value="Phosphatidylinositol 3-/4-kinase, catalytic domain"/>
    <property type="match status" value="1"/>
</dbReference>
<dbReference type="Gene3D" id="3.30.1010.10">
    <property type="entry name" value="Phosphatidylinositol 3-kinase Catalytic Subunit, Chain A, domain 4"/>
    <property type="match status" value="1"/>
</dbReference>
<dbReference type="SMART" id="SM00146">
    <property type="entry name" value="PI3Kc"/>
    <property type="match status" value="1"/>
</dbReference>
<dbReference type="InterPro" id="IPR016024">
    <property type="entry name" value="ARM-type_fold"/>
</dbReference>
<dbReference type="InterPro" id="IPR057754">
    <property type="entry name" value="PI4-kinase_beta/PIK1_cat"/>
</dbReference>
<accession>A0A1I8HB51</accession>
<comment type="subcellular location">
    <subcellularLocation>
        <location evidence="1">Mitochondrion outer membrane</location>
        <topology evidence="1">Peripheral membrane protein</topology>
    </subcellularLocation>
    <subcellularLocation>
        <location evidence="6">Rough endoplasmic reticulum membrane</location>
        <topology evidence="6">Peripheral membrane protein</topology>
    </subcellularLocation>
</comment>
<dbReference type="GO" id="GO:0004430">
    <property type="term" value="F:1-phosphatidylinositol 4-kinase activity"/>
    <property type="evidence" value="ECO:0007669"/>
    <property type="project" value="UniProtKB-EC"/>
</dbReference>
<evidence type="ECO:0000256" key="3">
    <source>
        <dbReference type="ARBA" id="ARBA00022679"/>
    </source>
</evidence>
<dbReference type="Pfam" id="PF21245">
    <property type="entry name" value="PI4KB-PIK1_PIK"/>
    <property type="match status" value="1"/>
</dbReference>
<dbReference type="CDD" id="cd05168">
    <property type="entry name" value="PI4Kc_III_beta"/>
    <property type="match status" value="1"/>
</dbReference>
<dbReference type="Pfam" id="PF00454">
    <property type="entry name" value="PI3_PI4_kinase"/>
    <property type="match status" value="1"/>
</dbReference>
<dbReference type="Proteomes" id="UP000095280">
    <property type="component" value="Unplaced"/>
</dbReference>
<feature type="compositionally biased region" description="Polar residues" evidence="8">
    <location>
        <begin position="299"/>
        <end position="313"/>
    </location>
</feature>
<dbReference type="InterPro" id="IPR036940">
    <property type="entry name" value="PI3/4_kinase_cat_sf"/>
</dbReference>
<dbReference type="InterPro" id="IPR015433">
    <property type="entry name" value="PI3/4_kinase"/>
</dbReference>
<evidence type="ECO:0000256" key="5">
    <source>
        <dbReference type="ARBA" id="ARBA00036767"/>
    </source>
</evidence>
<dbReference type="GO" id="GO:0048015">
    <property type="term" value="P:phosphatidylinositol-mediated signaling"/>
    <property type="evidence" value="ECO:0007669"/>
    <property type="project" value="TreeGrafter"/>
</dbReference>
<dbReference type="GO" id="GO:0030867">
    <property type="term" value="C:rough endoplasmic reticulum membrane"/>
    <property type="evidence" value="ECO:0007669"/>
    <property type="project" value="UniProtKB-SubCell"/>
</dbReference>
<proteinExistence type="predicted"/>
<dbReference type="EC" id="2.7.1.67" evidence="2"/>
<dbReference type="WBParaSite" id="maker-uti_cns_0005375-snap-gene-0.4-mRNA-1">
    <property type="protein sequence ID" value="maker-uti_cns_0005375-snap-gene-0.4-mRNA-1"/>
    <property type="gene ID" value="maker-uti_cns_0005375-snap-gene-0.4"/>
</dbReference>
<evidence type="ECO:0000256" key="7">
    <source>
        <dbReference type="ARBA" id="ARBA00039877"/>
    </source>
</evidence>
<reference evidence="11" key="1">
    <citation type="submission" date="2016-11" db="UniProtKB">
        <authorList>
            <consortium name="WormBaseParasite"/>
        </authorList>
    </citation>
    <scope>IDENTIFICATION</scope>
</reference>
<dbReference type="InterPro" id="IPR000403">
    <property type="entry name" value="PI3/4_kinase_cat_dom"/>
</dbReference>
<dbReference type="PANTHER" id="PTHR10048:SF22">
    <property type="entry name" value="PHOSPHATIDYLINOSITOL 4-KINASE BETA"/>
    <property type="match status" value="1"/>
</dbReference>
<keyword evidence="10" id="KW-1185">Reference proteome</keyword>
<evidence type="ECO:0000256" key="8">
    <source>
        <dbReference type="SAM" id="MobiDB-lite"/>
    </source>
</evidence>
<dbReference type="SUPFAM" id="SSF56112">
    <property type="entry name" value="Protein kinase-like (PK-like)"/>
    <property type="match status" value="1"/>
</dbReference>
<dbReference type="FunFam" id="1.10.1070.11:FF:000016">
    <property type="entry name" value="PIK1p Phosphatidylinositol 4-kinase"/>
    <property type="match status" value="1"/>
</dbReference>
<comment type="catalytic activity">
    <reaction evidence="5">
        <text>a 1,2-diacyl-sn-glycero-3-phospho-(1D-myo-inositol) + ATP = a 1,2-diacyl-sn-glycero-3-phospho-(1D-myo-inositol 4-phosphate) + ADP + H(+)</text>
        <dbReference type="Rhea" id="RHEA:19877"/>
        <dbReference type="ChEBI" id="CHEBI:15378"/>
        <dbReference type="ChEBI" id="CHEBI:30616"/>
        <dbReference type="ChEBI" id="CHEBI:57880"/>
        <dbReference type="ChEBI" id="CHEBI:58178"/>
        <dbReference type="ChEBI" id="CHEBI:456216"/>
        <dbReference type="EC" id="2.7.1.67"/>
    </reaction>
    <physiologicalReaction direction="left-to-right" evidence="5">
        <dbReference type="Rhea" id="RHEA:19878"/>
    </physiologicalReaction>
</comment>
<dbReference type="PANTHER" id="PTHR10048">
    <property type="entry name" value="PHOSPHATIDYLINOSITOL KINASE"/>
    <property type="match status" value="1"/>
</dbReference>
<feature type="compositionally biased region" description="Gly residues" evidence="8">
    <location>
        <begin position="169"/>
        <end position="178"/>
    </location>
</feature>
<dbReference type="AlphaFoldDB" id="A0A1I8HB51"/>
<dbReference type="PROSITE" id="PS00915">
    <property type="entry name" value="PI3_4_KINASE_1"/>
    <property type="match status" value="1"/>
</dbReference>